<dbReference type="FunFam" id="1.20.58.390:FF:000004">
    <property type="entry name" value="Gamma-aminobutyric acid receptor subunit beta-2 isoform A"/>
    <property type="match status" value="1"/>
</dbReference>
<dbReference type="PRINTS" id="PR00253">
    <property type="entry name" value="GABAARECEPTR"/>
</dbReference>
<evidence type="ECO:0000256" key="7">
    <source>
        <dbReference type="ARBA" id="ARBA00023065"/>
    </source>
</evidence>
<evidence type="ECO:0000313" key="22">
    <source>
        <dbReference type="Proteomes" id="UP000472267"/>
    </source>
</evidence>
<keyword evidence="7 18" id="KW-0406">Ion transport</keyword>
<keyword evidence="6" id="KW-0770">Synapse</keyword>
<dbReference type="InterPro" id="IPR036734">
    <property type="entry name" value="Neur_chan_lig-bd_sf"/>
</dbReference>
<dbReference type="PANTHER" id="PTHR18945">
    <property type="entry name" value="NEUROTRANSMITTER GATED ION CHANNEL"/>
    <property type="match status" value="1"/>
</dbReference>
<proteinExistence type="inferred from homology"/>
<evidence type="ECO:0000256" key="4">
    <source>
        <dbReference type="ARBA" id="ARBA00022729"/>
    </source>
</evidence>
<keyword evidence="8 18" id="KW-0472">Membrane</keyword>
<evidence type="ECO:0000256" key="12">
    <source>
        <dbReference type="ARBA" id="ARBA00023180"/>
    </source>
</evidence>
<evidence type="ECO:0000256" key="5">
    <source>
        <dbReference type="ARBA" id="ARBA00022989"/>
    </source>
</evidence>
<evidence type="ECO:0000256" key="11">
    <source>
        <dbReference type="ARBA" id="ARBA00023173"/>
    </source>
</evidence>
<sequence>MSLVKETVDRLLKGYDIRLRPDFGGAPVEVGMNIDIASIDMVSEVNMDYTLTMYFQQAWRDKRLSYSEIPLNLTLDNRVADQLWVPDTYFLNDKKSFVHGVTVKNRMIRLHPDGTVLYGLRITTTAACMMDLRRYPLDEQNCTLEIESYGYTTDDIEFSWRGGDNAVTGVDKIELPQFSIVDHKLISKNVVFSTGSYPRLSLSFKLKRNIGYFILQTYMPSILITILSWVSFWINYDASAARVALGITTVLTMTTINTHLRETLPKIPYVKAIDMYLMGCFVFVFLALLEYALVNYIFFGRGPQRQKRAAEKLMTANNEKLRMDPNKMDTHENILLGTLDIKNDMGVTELALGLNDPRNTMLTYDSSTLQYRKAGLARHNFGRNALERHMTQKKSRLRRRASQLKITIPDLTDVNSIDKWSRMIFPTVFSFFNIVYWLYYVN</sequence>
<name>A0A672GIG9_SALFA</name>
<dbReference type="InterPro" id="IPR038050">
    <property type="entry name" value="Neuro_actylchol_rec"/>
</dbReference>
<evidence type="ECO:0000259" key="19">
    <source>
        <dbReference type="Pfam" id="PF02931"/>
    </source>
</evidence>
<keyword evidence="2" id="KW-1003">Cell membrane</keyword>
<evidence type="ECO:0000313" key="21">
    <source>
        <dbReference type="Ensembl" id="ENSSFAP00005018566.1"/>
    </source>
</evidence>
<gene>
    <name evidence="21" type="primary">LOC115395158</name>
</gene>
<evidence type="ECO:0000256" key="13">
    <source>
        <dbReference type="ARBA" id="ARBA00023214"/>
    </source>
</evidence>
<dbReference type="SUPFAM" id="SSF63712">
    <property type="entry name" value="Nicotinic receptor ligand binding domain-like"/>
    <property type="match status" value="1"/>
</dbReference>
<dbReference type="GO" id="GO:0005230">
    <property type="term" value="F:extracellular ligand-gated monoatomic ion channel activity"/>
    <property type="evidence" value="ECO:0007669"/>
    <property type="project" value="InterPro"/>
</dbReference>
<accession>A0A672GIG9</accession>
<evidence type="ECO:0000256" key="17">
    <source>
        <dbReference type="ARBA" id="ARBA00034104"/>
    </source>
</evidence>
<feature type="transmembrane region" description="Helical" evidence="18">
    <location>
        <begin position="210"/>
        <end position="234"/>
    </location>
</feature>
<dbReference type="GO" id="GO:0004890">
    <property type="term" value="F:GABA-A receptor activity"/>
    <property type="evidence" value="ECO:0007669"/>
    <property type="project" value="InterPro"/>
</dbReference>
<comment type="subcellular location">
    <subcellularLocation>
        <location evidence="17">Postsynaptic cell membrane</location>
        <topology evidence="17">Multi-pass membrane protein</topology>
    </subcellularLocation>
</comment>
<dbReference type="InterPro" id="IPR006201">
    <property type="entry name" value="Neur_channel"/>
</dbReference>
<feature type="transmembrane region" description="Helical" evidence="18">
    <location>
        <begin position="423"/>
        <end position="440"/>
    </location>
</feature>
<evidence type="ECO:0000256" key="16">
    <source>
        <dbReference type="ARBA" id="ARBA00023303"/>
    </source>
</evidence>
<dbReference type="InterPro" id="IPR018000">
    <property type="entry name" value="Neurotransmitter_ion_chnl_CS"/>
</dbReference>
<dbReference type="InterPro" id="IPR006202">
    <property type="entry name" value="Neur_chan_lig-bd"/>
</dbReference>
<evidence type="ECO:0000256" key="18">
    <source>
        <dbReference type="RuleBase" id="RU000687"/>
    </source>
</evidence>
<dbReference type="CDD" id="cd19053">
    <property type="entry name" value="LGIC_TM_GABAAR_beta"/>
    <property type="match status" value="1"/>
</dbReference>
<evidence type="ECO:0000256" key="15">
    <source>
        <dbReference type="ARBA" id="ARBA00023286"/>
    </source>
</evidence>
<keyword evidence="15" id="KW-1071">Ligand-gated ion channel</keyword>
<keyword evidence="4" id="KW-0732">Signal</keyword>
<feature type="domain" description="Neurotransmitter-gated ion-channel transmembrane" evidence="20">
    <location>
        <begin position="217"/>
        <end position="437"/>
    </location>
</feature>
<organism evidence="21 22">
    <name type="scientific">Salarias fasciatus</name>
    <name type="common">Jewelled blenny</name>
    <name type="synonym">Blennius fasciatus</name>
    <dbReference type="NCBI Taxonomy" id="181472"/>
    <lineage>
        <taxon>Eukaryota</taxon>
        <taxon>Metazoa</taxon>
        <taxon>Chordata</taxon>
        <taxon>Craniata</taxon>
        <taxon>Vertebrata</taxon>
        <taxon>Euteleostomi</taxon>
        <taxon>Actinopterygii</taxon>
        <taxon>Neopterygii</taxon>
        <taxon>Teleostei</taxon>
        <taxon>Neoteleostei</taxon>
        <taxon>Acanthomorphata</taxon>
        <taxon>Ovalentaria</taxon>
        <taxon>Blenniimorphae</taxon>
        <taxon>Blenniiformes</taxon>
        <taxon>Blennioidei</taxon>
        <taxon>Blenniidae</taxon>
        <taxon>Salariinae</taxon>
        <taxon>Salarias</taxon>
    </lineage>
</organism>
<keyword evidence="10" id="KW-0675">Receptor</keyword>
<feature type="transmembrane region" description="Helical" evidence="18">
    <location>
        <begin position="275"/>
        <end position="298"/>
    </location>
</feature>
<dbReference type="SUPFAM" id="SSF90112">
    <property type="entry name" value="Neurotransmitter-gated ion-channel transmembrane pore"/>
    <property type="match status" value="1"/>
</dbReference>
<dbReference type="AlphaFoldDB" id="A0A672GIG9"/>
<keyword evidence="1 18" id="KW-0813">Transport</keyword>
<comment type="caution">
    <text evidence="18">Lacks conserved residue(s) required for the propagation of feature annotation.</text>
</comment>
<evidence type="ECO:0000259" key="20">
    <source>
        <dbReference type="Pfam" id="PF02932"/>
    </source>
</evidence>
<evidence type="ECO:0000256" key="1">
    <source>
        <dbReference type="ARBA" id="ARBA00022448"/>
    </source>
</evidence>
<keyword evidence="3 18" id="KW-0812">Transmembrane</keyword>
<dbReference type="Ensembl" id="ENSSFAT00005019297.1">
    <property type="protein sequence ID" value="ENSSFAP00005018566.1"/>
    <property type="gene ID" value="ENSSFAG00005009614.1"/>
</dbReference>
<keyword evidence="13" id="KW-0868">Chloride</keyword>
<reference evidence="21" key="2">
    <citation type="submission" date="2025-08" db="UniProtKB">
        <authorList>
            <consortium name="Ensembl"/>
        </authorList>
    </citation>
    <scope>IDENTIFICATION</scope>
</reference>
<evidence type="ECO:0000256" key="8">
    <source>
        <dbReference type="ARBA" id="ARBA00023136"/>
    </source>
</evidence>
<evidence type="ECO:0000256" key="6">
    <source>
        <dbReference type="ARBA" id="ARBA00023018"/>
    </source>
</evidence>
<protein>
    <submittedName>
        <fullName evidence="21">Gamma-aminobutyric acid receptor subunit beta-2-like</fullName>
    </submittedName>
</protein>
<dbReference type="GO" id="GO:0034707">
    <property type="term" value="C:chloride channel complex"/>
    <property type="evidence" value="ECO:0007669"/>
    <property type="project" value="UniProtKB-KW"/>
</dbReference>
<dbReference type="Pfam" id="PF02932">
    <property type="entry name" value="Neur_chan_memb"/>
    <property type="match status" value="1"/>
</dbReference>
<dbReference type="GO" id="GO:0007268">
    <property type="term" value="P:chemical synaptic transmission"/>
    <property type="evidence" value="ECO:0007669"/>
    <property type="project" value="UniProtKB-ARBA"/>
</dbReference>
<dbReference type="GO" id="GO:0045211">
    <property type="term" value="C:postsynaptic membrane"/>
    <property type="evidence" value="ECO:0007669"/>
    <property type="project" value="UniProtKB-SubCell"/>
</dbReference>
<dbReference type="NCBIfam" id="TIGR00860">
    <property type="entry name" value="LIC"/>
    <property type="match status" value="1"/>
</dbReference>
<dbReference type="GO" id="GO:0005254">
    <property type="term" value="F:chloride channel activity"/>
    <property type="evidence" value="ECO:0007669"/>
    <property type="project" value="UniProtKB-KW"/>
</dbReference>
<keyword evidence="5 18" id="KW-1133">Transmembrane helix</keyword>
<evidence type="ECO:0000256" key="14">
    <source>
        <dbReference type="ARBA" id="ARBA00023257"/>
    </source>
</evidence>
<dbReference type="InterPro" id="IPR002289">
    <property type="entry name" value="GABAAb_rcpt"/>
</dbReference>
<dbReference type="Proteomes" id="UP000472267">
    <property type="component" value="Chromosome 10"/>
</dbReference>
<dbReference type="PROSITE" id="PS00236">
    <property type="entry name" value="NEUROTR_ION_CHANNEL"/>
    <property type="match status" value="1"/>
</dbReference>
<dbReference type="InterPro" id="IPR006029">
    <property type="entry name" value="Neurotrans-gated_channel_TM"/>
</dbReference>
<dbReference type="InterPro" id="IPR006028">
    <property type="entry name" value="GABAA/Glycine_rcpt"/>
</dbReference>
<evidence type="ECO:0000256" key="2">
    <source>
        <dbReference type="ARBA" id="ARBA00022475"/>
    </source>
</evidence>
<dbReference type="PRINTS" id="PR00252">
    <property type="entry name" value="NRIONCHANNEL"/>
</dbReference>
<dbReference type="PRINTS" id="PR01160">
    <property type="entry name" value="GABAARBETA"/>
</dbReference>
<keyword evidence="14" id="KW-0628">Postsynaptic cell membrane</keyword>
<reference evidence="21" key="3">
    <citation type="submission" date="2025-09" db="UniProtKB">
        <authorList>
            <consortium name="Ensembl"/>
        </authorList>
    </citation>
    <scope>IDENTIFICATION</scope>
</reference>
<keyword evidence="11" id="KW-0869">Chloride channel</keyword>
<dbReference type="FunFam" id="2.70.170.10:FF:000004">
    <property type="entry name" value="Gamma-aminobutyric acid receptor subunit beta-2 isoform A"/>
    <property type="match status" value="1"/>
</dbReference>
<dbReference type="GO" id="GO:1902711">
    <property type="term" value="C:GABA-A receptor complex"/>
    <property type="evidence" value="ECO:0007669"/>
    <property type="project" value="UniProtKB-ARBA"/>
</dbReference>
<dbReference type="Pfam" id="PF02931">
    <property type="entry name" value="Neur_chan_LBD"/>
    <property type="match status" value="1"/>
</dbReference>
<keyword evidence="12" id="KW-0325">Glycoprotein</keyword>
<feature type="domain" description="Neurotransmitter-gated ion-channel ligand-binding" evidence="19">
    <location>
        <begin position="6"/>
        <end position="209"/>
    </location>
</feature>
<keyword evidence="22" id="KW-1185">Reference proteome</keyword>
<evidence type="ECO:0000256" key="3">
    <source>
        <dbReference type="ARBA" id="ARBA00022692"/>
    </source>
</evidence>
<dbReference type="InterPro" id="IPR036719">
    <property type="entry name" value="Neuro-gated_channel_TM_sf"/>
</dbReference>
<dbReference type="Gene3D" id="1.20.58.390">
    <property type="entry name" value="Neurotransmitter-gated ion-channel transmembrane domain"/>
    <property type="match status" value="1"/>
</dbReference>
<keyword evidence="9" id="KW-1015">Disulfide bond</keyword>
<evidence type="ECO:0000256" key="10">
    <source>
        <dbReference type="ARBA" id="ARBA00023170"/>
    </source>
</evidence>
<dbReference type="Gene3D" id="2.70.170.10">
    <property type="entry name" value="Neurotransmitter-gated ion-channel ligand-binding domain"/>
    <property type="match status" value="1"/>
</dbReference>
<evidence type="ECO:0000256" key="9">
    <source>
        <dbReference type="ARBA" id="ARBA00023157"/>
    </source>
</evidence>
<comment type="similarity">
    <text evidence="18">Belongs to the ligand-gated ion channel (TC 1.A.9) family.</text>
</comment>
<reference evidence="21" key="1">
    <citation type="submission" date="2019-06" db="EMBL/GenBank/DDBJ databases">
        <authorList>
            <consortium name="Wellcome Sanger Institute Data Sharing"/>
        </authorList>
    </citation>
    <scope>NUCLEOTIDE SEQUENCE [LARGE SCALE GENOMIC DNA]</scope>
</reference>
<keyword evidence="16 18" id="KW-0407">Ion channel</keyword>